<dbReference type="EC" id="2.7.3.-" evidence="5"/>
<dbReference type="Pfam" id="PF00072">
    <property type="entry name" value="Response_reg"/>
    <property type="match status" value="1"/>
</dbReference>
<dbReference type="GO" id="GO:0000160">
    <property type="term" value="P:phosphorelay signal transduction system"/>
    <property type="evidence" value="ECO:0007669"/>
    <property type="project" value="UniProtKB-KW"/>
</dbReference>
<gene>
    <name evidence="5" type="primary">gacS</name>
    <name evidence="5" type="ordered locus">CBUD_0774</name>
</gene>
<dbReference type="Gene3D" id="3.40.50.2300">
    <property type="match status" value="1"/>
</dbReference>
<dbReference type="RefSeq" id="WP_011996731.1">
    <property type="nucleotide sequence ID" value="NC_009727.1"/>
</dbReference>
<dbReference type="CDD" id="cd17546">
    <property type="entry name" value="REC_hyHK_CKI1_RcsC-like"/>
    <property type="match status" value="1"/>
</dbReference>
<evidence type="ECO:0000256" key="2">
    <source>
        <dbReference type="ARBA" id="ARBA00023012"/>
    </source>
</evidence>
<dbReference type="InterPro" id="IPR011006">
    <property type="entry name" value="CheY-like_superfamily"/>
</dbReference>
<feature type="modified residue" description="4-aspartylphosphate" evidence="3">
    <location>
        <position position="59"/>
    </location>
</feature>
<dbReference type="EMBL" id="CP000733">
    <property type="protein sequence ID" value="ABS78426.1"/>
    <property type="molecule type" value="Genomic_DNA"/>
</dbReference>
<dbReference type="PANTHER" id="PTHR45339:SF1">
    <property type="entry name" value="HYBRID SIGNAL TRANSDUCTION HISTIDINE KINASE J"/>
    <property type="match status" value="1"/>
</dbReference>
<name>A9KDU7_COXBN</name>
<proteinExistence type="predicted"/>
<protein>
    <submittedName>
        <fullName evidence="5">Sensor protein</fullName>
        <ecNumber evidence="5">2.7.3.-</ecNumber>
    </submittedName>
</protein>
<sequence length="124" mass="14117">MITKKPIKKPLILLVEDNPFIQKIHVQLLKKLNCEVTLTIDGQSALALYSDKFDLIFLDINLSDMNGMEVCKAIRQRTSSTSIIALTSESSKNKPRYFSTGINDFIKKPTTQAALKRVLNYWIQ</sequence>
<dbReference type="HOGENOM" id="CLU_000445_69_12_6"/>
<dbReference type="SUPFAM" id="SSF52172">
    <property type="entry name" value="CheY-like"/>
    <property type="match status" value="1"/>
</dbReference>
<dbReference type="KEGG" id="cbd:CBUD_0774"/>
<evidence type="ECO:0000256" key="3">
    <source>
        <dbReference type="PROSITE-ProRule" id="PRU00169"/>
    </source>
</evidence>
<keyword evidence="5" id="KW-0808">Transferase</keyword>
<dbReference type="InterPro" id="IPR001789">
    <property type="entry name" value="Sig_transdc_resp-reg_receiver"/>
</dbReference>
<evidence type="ECO:0000313" key="6">
    <source>
        <dbReference type="Proteomes" id="UP000008555"/>
    </source>
</evidence>
<evidence type="ECO:0000259" key="4">
    <source>
        <dbReference type="PROSITE" id="PS50110"/>
    </source>
</evidence>
<dbReference type="AlphaFoldDB" id="A9KDU7"/>
<evidence type="ECO:0000313" key="5">
    <source>
        <dbReference type="EMBL" id="ABS78426.1"/>
    </source>
</evidence>
<accession>A9KDU7</accession>
<dbReference type="Proteomes" id="UP000008555">
    <property type="component" value="Chromosome"/>
</dbReference>
<dbReference type="PROSITE" id="PS50110">
    <property type="entry name" value="RESPONSE_REGULATORY"/>
    <property type="match status" value="1"/>
</dbReference>
<evidence type="ECO:0000256" key="1">
    <source>
        <dbReference type="ARBA" id="ARBA00022553"/>
    </source>
</evidence>
<organism evidence="5 6">
    <name type="scientific">Coxiella burnetii (strain Dugway 5J108-111)</name>
    <dbReference type="NCBI Taxonomy" id="434922"/>
    <lineage>
        <taxon>Bacteria</taxon>
        <taxon>Pseudomonadati</taxon>
        <taxon>Pseudomonadota</taxon>
        <taxon>Gammaproteobacteria</taxon>
        <taxon>Legionellales</taxon>
        <taxon>Coxiellaceae</taxon>
        <taxon>Coxiella</taxon>
    </lineage>
</organism>
<dbReference type="PANTHER" id="PTHR45339">
    <property type="entry name" value="HYBRID SIGNAL TRANSDUCTION HISTIDINE KINASE J"/>
    <property type="match status" value="1"/>
</dbReference>
<keyword evidence="1 3" id="KW-0597">Phosphoprotein</keyword>
<dbReference type="SMART" id="SM00448">
    <property type="entry name" value="REC"/>
    <property type="match status" value="1"/>
</dbReference>
<keyword evidence="2" id="KW-0902">Two-component regulatory system</keyword>
<dbReference type="GO" id="GO:0016740">
    <property type="term" value="F:transferase activity"/>
    <property type="evidence" value="ECO:0007669"/>
    <property type="project" value="UniProtKB-KW"/>
</dbReference>
<feature type="domain" description="Response regulatory" evidence="4">
    <location>
        <begin position="11"/>
        <end position="123"/>
    </location>
</feature>
<reference evidence="5 6" key="1">
    <citation type="journal article" date="2009" name="Infect. Immun.">
        <title>Comparative genomics reveal extensive transposon-mediated genomic plasticity and diversity among potential effector proteins within the genus Coxiella.</title>
        <authorList>
            <person name="Beare P.A."/>
            <person name="Unsworth N."/>
            <person name="Andoh M."/>
            <person name="Voth D.E."/>
            <person name="Omsland A."/>
            <person name="Gilk S.D."/>
            <person name="Williams K.P."/>
            <person name="Sobral B.W."/>
            <person name="Kupko J.J.III."/>
            <person name="Porcella S.F."/>
            <person name="Samuel J.E."/>
            <person name="Heinzen R.A."/>
        </authorList>
    </citation>
    <scope>NUCLEOTIDE SEQUENCE [LARGE SCALE GENOMIC DNA]</scope>
    <source>
        <strain evidence="5 6">Dugway 5J108-111</strain>
    </source>
</reference>